<protein>
    <submittedName>
        <fullName evidence="1">Uncharacterized protein</fullName>
    </submittedName>
</protein>
<organism evidence="1 2">
    <name type="scientific">Candidatus Scatosoma pullistercoris</name>
    <dbReference type="NCBI Taxonomy" id="2840934"/>
    <lineage>
        <taxon>Bacteria</taxon>
        <taxon>Bacillati</taxon>
        <taxon>Bacillota</taxon>
        <taxon>Clostridia</taxon>
        <taxon>Candidatus Scatosoma</taxon>
    </lineage>
</organism>
<evidence type="ECO:0000313" key="2">
    <source>
        <dbReference type="Proteomes" id="UP000824081"/>
    </source>
</evidence>
<accession>A0A9D1ME85</accession>
<gene>
    <name evidence="1" type="ORF">IAC57_00800</name>
</gene>
<comment type="caution">
    <text evidence="1">The sequence shown here is derived from an EMBL/GenBank/DDBJ whole genome shotgun (WGS) entry which is preliminary data.</text>
</comment>
<name>A0A9D1ME85_9FIRM</name>
<sequence>MKASKREITLNEADSLRDMLTMEKAILAQYCAAISSAERKETRTELVGAFSLAAEEIFLLCDLLGSLRSGKAKY</sequence>
<reference evidence="1" key="2">
    <citation type="journal article" date="2021" name="PeerJ">
        <title>Extensive microbial diversity within the chicken gut microbiome revealed by metagenomics and culture.</title>
        <authorList>
            <person name="Gilroy R."/>
            <person name="Ravi A."/>
            <person name="Getino M."/>
            <person name="Pursley I."/>
            <person name="Horton D.L."/>
            <person name="Alikhan N.F."/>
            <person name="Baker D."/>
            <person name="Gharbi K."/>
            <person name="Hall N."/>
            <person name="Watson M."/>
            <person name="Adriaenssens E.M."/>
            <person name="Foster-Nyarko E."/>
            <person name="Jarju S."/>
            <person name="Secka A."/>
            <person name="Antonio M."/>
            <person name="Oren A."/>
            <person name="Chaudhuri R.R."/>
            <person name="La Ragione R."/>
            <person name="Hildebrand F."/>
            <person name="Pallen M.J."/>
        </authorList>
    </citation>
    <scope>NUCLEOTIDE SEQUENCE</scope>
    <source>
        <strain evidence="1">11687</strain>
    </source>
</reference>
<reference evidence="1" key="1">
    <citation type="submission" date="2020-10" db="EMBL/GenBank/DDBJ databases">
        <authorList>
            <person name="Gilroy R."/>
        </authorList>
    </citation>
    <scope>NUCLEOTIDE SEQUENCE</scope>
    <source>
        <strain evidence="1">11687</strain>
    </source>
</reference>
<dbReference type="EMBL" id="DVMZ01000022">
    <property type="protein sequence ID" value="HIU58616.1"/>
    <property type="molecule type" value="Genomic_DNA"/>
</dbReference>
<dbReference type="AlphaFoldDB" id="A0A9D1ME85"/>
<dbReference type="Proteomes" id="UP000824081">
    <property type="component" value="Unassembled WGS sequence"/>
</dbReference>
<evidence type="ECO:0000313" key="1">
    <source>
        <dbReference type="EMBL" id="HIU58616.1"/>
    </source>
</evidence>
<proteinExistence type="predicted"/>